<feature type="region of interest" description="Disordered" evidence="5">
    <location>
        <begin position="1"/>
        <end position="21"/>
    </location>
</feature>
<evidence type="ECO:0000256" key="2">
    <source>
        <dbReference type="ARBA" id="ARBA00022980"/>
    </source>
</evidence>
<proteinExistence type="inferred from homology"/>
<dbReference type="EMBL" id="JARPOI010000008">
    <property type="protein sequence ID" value="KAJ9174824.1"/>
    <property type="molecule type" value="Genomic_DNA"/>
</dbReference>
<dbReference type="HAMAP" id="MF_00531">
    <property type="entry name" value="Ribosomal_uS19"/>
    <property type="match status" value="1"/>
</dbReference>
<evidence type="ECO:0000313" key="7">
    <source>
        <dbReference type="Proteomes" id="UP001174677"/>
    </source>
</evidence>
<evidence type="ECO:0008006" key="8">
    <source>
        <dbReference type="Google" id="ProtNLM"/>
    </source>
</evidence>
<dbReference type="SUPFAM" id="SSF54570">
    <property type="entry name" value="Ribosomal protein S19"/>
    <property type="match status" value="1"/>
</dbReference>
<comment type="similarity">
    <text evidence="1 4">Belongs to the universal ribosomal protein uS19 family.</text>
</comment>
<keyword evidence="3 4" id="KW-0687">Ribonucleoprotein</keyword>
<evidence type="ECO:0000256" key="1">
    <source>
        <dbReference type="ARBA" id="ARBA00007345"/>
    </source>
</evidence>
<dbReference type="Pfam" id="PF00203">
    <property type="entry name" value="Ribosomal_S19"/>
    <property type="match status" value="1"/>
</dbReference>
<gene>
    <name evidence="6" type="ORF">P3X46_013428</name>
</gene>
<evidence type="ECO:0000256" key="4">
    <source>
        <dbReference type="RuleBase" id="RU003485"/>
    </source>
</evidence>
<comment type="caution">
    <text evidence="6">The sequence shown here is derived from an EMBL/GenBank/DDBJ whole genome shotgun (WGS) entry which is preliminary data.</text>
</comment>
<name>A0ABQ9M3P6_HEVBR</name>
<accession>A0ABQ9M3P6</accession>
<protein>
    <recommendedName>
        <fullName evidence="8">Ribosomal protein S19</fullName>
    </recommendedName>
</protein>
<dbReference type="Gene3D" id="3.30.860.10">
    <property type="entry name" value="30s Ribosomal Protein S19, Chain A"/>
    <property type="match status" value="1"/>
</dbReference>
<dbReference type="InterPro" id="IPR002222">
    <property type="entry name" value="Ribosomal_uS19"/>
</dbReference>
<dbReference type="PANTHER" id="PTHR11880:SF67">
    <property type="entry name" value="SMALL RIBOSOMAL SUBUNIT PROTEIN US19M"/>
    <property type="match status" value="1"/>
</dbReference>
<dbReference type="PRINTS" id="PR00975">
    <property type="entry name" value="RIBOSOMALS19"/>
</dbReference>
<evidence type="ECO:0000256" key="3">
    <source>
        <dbReference type="ARBA" id="ARBA00023274"/>
    </source>
</evidence>
<organism evidence="6 7">
    <name type="scientific">Hevea brasiliensis</name>
    <name type="common">Para rubber tree</name>
    <name type="synonym">Siphonia brasiliensis</name>
    <dbReference type="NCBI Taxonomy" id="3981"/>
    <lineage>
        <taxon>Eukaryota</taxon>
        <taxon>Viridiplantae</taxon>
        <taxon>Streptophyta</taxon>
        <taxon>Embryophyta</taxon>
        <taxon>Tracheophyta</taxon>
        <taxon>Spermatophyta</taxon>
        <taxon>Magnoliopsida</taxon>
        <taxon>eudicotyledons</taxon>
        <taxon>Gunneridae</taxon>
        <taxon>Pentapetalae</taxon>
        <taxon>rosids</taxon>
        <taxon>fabids</taxon>
        <taxon>Malpighiales</taxon>
        <taxon>Euphorbiaceae</taxon>
        <taxon>Crotonoideae</taxon>
        <taxon>Micrandreae</taxon>
        <taxon>Hevea</taxon>
    </lineage>
</organism>
<dbReference type="InterPro" id="IPR020934">
    <property type="entry name" value="Ribosomal_uS19_CS"/>
</dbReference>
<feature type="region of interest" description="Disordered" evidence="5">
    <location>
        <begin position="135"/>
        <end position="156"/>
    </location>
</feature>
<dbReference type="PROSITE" id="PS00323">
    <property type="entry name" value="RIBOSOMAL_S19"/>
    <property type="match status" value="1"/>
</dbReference>
<dbReference type="PANTHER" id="PTHR11880">
    <property type="entry name" value="RIBOSOMAL PROTEIN S19P FAMILY MEMBER"/>
    <property type="match status" value="1"/>
</dbReference>
<keyword evidence="7" id="KW-1185">Reference proteome</keyword>
<keyword evidence="2 4" id="KW-0689">Ribosomal protein</keyword>
<dbReference type="Proteomes" id="UP001174677">
    <property type="component" value="Chromosome 8"/>
</dbReference>
<sequence length="255" mass="28773">MHIPLSSSAPPSPDSLTVITPQARPPTLKFTAAQKDCSSPLVSRIPRSLHRKTAARRYTVLEQSLLGTCSNLVPLSRSNSITLKEILPFERRSNNLQNIDSHGYLRFPVGARPIREVISFCWVDRSISVLSRSFSSDTPKTYVPPSKSSPTEGERETRVRKHVATRLPFVDAFLLKIKKNKDLLANKKIWSRRSVILPEFVGYTVRIYNGRTFVRCKITEAKVGHKFGEFAYTRKRRLLRASTAAAKKKGPKGKK</sequence>
<dbReference type="InterPro" id="IPR023575">
    <property type="entry name" value="Ribosomal_uS19_SF"/>
</dbReference>
<reference evidence="6 7" key="1">
    <citation type="journal article" date="2023" name="Plant Biotechnol. J.">
        <title>Chromosome-level wild Hevea brasiliensis genome provides new tools for genomic-assisted breeding and valuable loci to elevate rubber yield.</title>
        <authorList>
            <person name="Cheng H."/>
            <person name="Song X."/>
            <person name="Hu Y."/>
            <person name="Wu T."/>
            <person name="Yang Q."/>
            <person name="An Z."/>
            <person name="Feng S."/>
            <person name="Deng Z."/>
            <person name="Wu W."/>
            <person name="Zeng X."/>
            <person name="Tu M."/>
            <person name="Wang X."/>
            <person name="Huang H."/>
        </authorList>
    </citation>
    <scope>NUCLEOTIDE SEQUENCE [LARGE SCALE GENOMIC DNA]</scope>
    <source>
        <strain evidence="6">MT/VB/25A 57/8</strain>
    </source>
</reference>
<evidence type="ECO:0000313" key="6">
    <source>
        <dbReference type="EMBL" id="KAJ9174824.1"/>
    </source>
</evidence>
<evidence type="ECO:0000256" key="5">
    <source>
        <dbReference type="SAM" id="MobiDB-lite"/>
    </source>
</evidence>